<dbReference type="Proteomes" id="UP000224050">
    <property type="component" value="Segment"/>
</dbReference>
<evidence type="ECO:0000313" key="2">
    <source>
        <dbReference type="Proteomes" id="UP000224050"/>
    </source>
</evidence>
<sequence>MTAQISFYGANPTNEQFWLDGEQFDASTPAGQQAIEEAIEAICPNATVFQVMVMTGEQITLGGETYTYTRVNGYLSLQDYFDSLGGGSE</sequence>
<proteinExistence type="predicted"/>
<name>A0A1J0MDG2_9CAUD</name>
<accession>A0A1J0MDG2</accession>
<reference evidence="2" key="1">
    <citation type="submission" date="2016-11" db="EMBL/GenBank/DDBJ databases">
        <authorList>
            <person name="Jaros S."/>
            <person name="Januszkiewicz K."/>
            <person name="Wedrychowicz H."/>
        </authorList>
    </citation>
    <scope>NUCLEOTIDE SEQUENCE [LARGE SCALE GENOMIC DNA]</scope>
</reference>
<organism evidence="1 2">
    <name type="scientific">Mycobacterium phage Mitti</name>
    <dbReference type="NCBI Taxonomy" id="1917488"/>
    <lineage>
        <taxon>Viruses</taxon>
        <taxon>Duplodnaviria</taxon>
        <taxon>Heunggongvirae</taxon>
        <taxon>Uroviricota</taxon>
        <taxon>Caudoviricetes</taxon>
        <taxon>Weiservirinae</taxon>
        <taxon>Fionnbharthvirus</taxon>
        <taxon>Fionnbharthvirus fionnbharth</taxon>
    </lineage>
</organism>
<protein>
    <submittedName>
        <fullName evidence="1">Uncharacterized protein</fullName>
    </submittedName>
</protein>
<gene>
    <name evidence="1" type="ORF">SEA_MITTI_4</name>
</gene>
<evidence type="ECO:0000313" key="1">
    <source>
        <dbReference type="EMBL" id="APD19140.1"/>
    </source>
</evidence>
<dbReference type="EMBL" id="KY087992">
    <property type="protein sequence ID" value="APD19140.1"/>
    <property type="molecule type" value="Genomic_DNA"/>
</dbReference>